<reference evidence="1 2" key="1">
    <citation type="submission" date="2015-01" db="EMBL/GenBank/DDBJ databases">
        <title>Evolution of Trichinella species and genotypes.</title>
        <authorList>
            <person name="Korhonen P.K."/>
            <person name="Edoardo P."/>
            <person name="Giuseppe L.R."/>
            <person name="Gasser R.B."/>
        </authorList>
    </citation>
    <scope>NUCLEOTIDE SEQUENCE [LARGE SCALE GENOMIC DNA]</scope>
    <source>
        <strain evidence="1">ISS1029</strain>
    </source>
</reference>
<dbReference type="Proteomes" id="UP000055024">
    <property type="component" value="Unassembled WGS sequence"/>
</dbReference>
<name>A0A0V1HJJ8_9BILA</name>
<sequence length="74" mass="8274">MFNMSTCMCLAIREKPFLRVRQHHGLQCLDDVIFAALLAGQTCARPMGNYGVGHLKVLILITMKKLSAVINEIE</sequence>
<organism evidence="1 2">
    <name type="scientific">Trichinella zimbabwensis</name>
    <dbReference type="NCBI Taxonomy" id="268475"/>
    <lineage>
        <taxon>Eukaryota</taxon>
        <taxon>Metazoa</taxon>
        <taxon>Ecdysozoa</taxon>
        <taxon>Nematoda</taxon>
        <taxon>Enoplea</taxon>
        <taxon>Dorylaimia</taxon>
        <taxon>Trichinellida</taxon>
        <taxon>Trichinellidae</taxon>
        <taxon>Trichinella</taxon>
    </lineage>
</organism>
<proteinExistence type="predicted"/>
<evidence type="ECO:0000313" key="2">
    <source>
        <dbReference type="Proteomes" id="UP000055024"/>
    </source>
</evidence>
<keyword evidence="2" id="KW-1185">Reference proteome</keyword>
<comment type="caution">
    <text evidence="1">The sequence shown here is derived from an EMBL/GenBank/DDBJ whole genome shotgun (WGS) entry which is preliminary data.</text>
</comment>
<evidence type="ECO:0000313" key="1">
    <source>
        <dbReference type="EMBL" id="KRZ10910.1"/>
    </source>
</evidence>
<dbReference type="EMBL" id="JYDP01000055">
    <property type="protein sequence ID" value="KRZ10910.1"/>
    <property type="molecule type" value="Genomic_DNA"/>
</dbReference>
<accession>A0A0V1HJJ8</accession>
<protein>
    <submittedName>
        <fullName evidence="1">Uncharacterized protein</fullName>
    </submittedName>
</protein>
<dbReference type="AlphaFoldDB" id="A0A0V1HJJ8"/>
<gene>
    <name evidence="1" type="ORF">T11_13653</name>
</gene>